<dbReference type="Proteomes" id="UP001168821">
    <property type="component" value="Unassembled WGS sequence"/>
</dbReference>
<accession>A0AA38MBT0</accession>
<evidence type="ECO:0000256" key="3">
    <source>
        <dbReference type="SAM" id="MobiDB-lite"/>
    </source>
</evidence>
<sequence>MDSRKTSIAKHREDNMGLNEGPLRERNYSAESSPANTAGWVFPHEAKLQIRCRELGLYKLLGTASPRCQNGVWSSRLPSCVPTTLLTNFTEDAPPTLLIRIPSGSASVEPGGELAVFPGSTIHLECLFSRRLGSPDWTWTSPLGQYLTVTDEASTAEMFATTFLENYSEETTFHEPPLPTIAEDLSEITFSEKSKYMILIE</sequence>
<feature type="domain" description="Sushi" evidence="4">
    <location>
        <begin position="29"/>
        <end position="82"/>
    </location>
</feature>
<protein>
    <recommendedName>
        <fullName evidence="4">Sushi domain-containing protein</fullName>
    </recommendedName>
</protein>
<reference evidence="5" key="1">
    <citation type="journal article" date="2023" name="G3 (Bethesda)">
        <title>Whole genome assemblies of Zophobas morio and Tenebrio molitor.</title>
        <authorList>
            <person name="Kaur S."/>
            <person name="Stinson S.A."/>
            <person name="diCenzo G.C."/>
        </authorList>
    </citation>
    <scope>NUCLEOTIDE SEQUENCE</scope>
    <source>
        <strain evidence="5">QUZm001</strain>
    </source>
</reference>
<dbReference type="SUPFAM" id="SSF57535">
    <property type="entry name" value="Complement control module/SCR domain"/>
    <property type="match status" value="1"/>
</dbReference>
<evidence type="ECO:0000256" key="1">
    <source>
        <dbReference type="ARBA" id="ARBA00023157"/>
    </source>
</evidence>
<dbReference type="InterPro" id="IPR035976">
    <property type="entry name" value="Sushi/SCR/CCP_sf"/>
</dbReference>
<proteinExistence type="predicted"/>
<evidence type="ECO:0000313" key="6">
    <source>
        <dbReference type="Proteomes" id="UP001168821"/>
    </source>
</evidence>
<dbReference type="PROSITE" id="PS50923">
    <property type="entry name" value="SUSHI"/>
    <property type="match status" value="1"/>
</dbReference>
<dbReference type="EMBL" id="JALNTZ010000006">
    <property type="protein sequence ID" value="KAJ3650182.1"/>
    <property type="molecule type" value="Genomic_DNA"/>
</dbReference>
<feature type="compositionally biased region" description="Basic and acidic residues" evidence="3">
    <location>
        <begin position="1"/>
        <end position="15"/>
    </location>
</feature>
<gene>
    <name evidence="5" type="ORF">Zmor_021886</name>
</gene>
<dbReference type="AlphaFoldDB" id="A0AA38MBT0"/>
<keyword evidence="2" id="KW-0768">Sushi</keyword>
<comment type="caution">
    <text evidence="5">The sequence shown here is derived from an EMBL/GenBank/DDBJ whole genome shotgun (WGS) entry which is preliminary data.</text>
</comment>
<evidence type="ECO:0000256" key="2">
    <source>
        <dbReference type="PROSITE-ProRule" id="PRU00302"/>
    </source>
</evidence>
<keyword evidence="1" id="KW-1015">Disulfide bond</keyword>
<dbReference type="CDD" id="cd00033">
    <property type="entry name" value="CCP"/>
    <property type="match status" value="1"/>
</dbReference>
<comment type="caution">
    <text evidence="2">Lacks conserved residue(s) required for the propagation of feature annotation.</text>
</comment>
<dbReference type="Gene3D" id="2.10.70.10">
    <property type="entry name" value="Complement Module, domain 1"/>
    <property type="match status" value="1"/>
</dbReference>
<name>A0AA38MBT0_9CUCU</name>
<evidence type="ECO:0000313" key="5">
    <source>
        <dbReference type="EMBL" id="KAJ3650182.1"/>
    </source>
</evidence>
<evidence type="ECO:0000259" key="4">
    <source>
        <dbReference type="PROSITE" id="PS50923"/>
    </source>
</evidence>
<dbReference type="InterPro" id="IPR000436">
    <property type="entry name" value="Sushi_SCR_CCP_dom"/>
</dbReference>
<feature type="region of interest" description="Disordered" evidence="3">
    <location>
        <begin position="1"/>
        <end position="23"/>
    </location>
</feature>
<organism evidence="5 6">
    <name type="scientific">Zophobas morio</name>
    <dbReference type="NCBI Taxonomy" id="2755281"/>
    <lineage>
        <taxon>Eukaryota</taxon>
        <taxon>Metazoa</taxon>
        <taxon>Ecdysozoa</taxon>
        <taxon>Arthropoda</taxon>
        <taxon>Hexapoda</taxon>
        <taxon>Insecta</taxon>
        <taxon>Pterygota</taxon>
        <taxon>Neoptera</taxon>
        <taxon>Endopterygota</taxon>
        <taxon>Coleoptera</taxon>
        <taxon>Polyphaga</taxon>
        <taxon>Cucujiformia</taxon>
        <taxon>Tenebrionidae</taxon>
        <taxon>Zophobas</taxon>
    </lineage>
</organism>
<keyword evidence="6" id="KW-1185">Reference proteome</keyword>